<comment type="caution">
    <text evidence="1">The sequence shown here is derived from an EMBL/GenBank/DDBJ whole genome shotgun (WGS) entry which is preliminary data.</text>
</comment>
<dbReference type="EMBL" id="JABFAC010000009">
    <property type="protein sequence ID" value="MBA0624887.1"/>
    <property type="molecule type" value="Genomic_DNA"/>
</dbReference>
<protein>
    <submittedName>
        <fullName evidence="1">Uncharacterized protein</fullName>
    </submittedName>
</protein>
<name>A0A7J8SFJ2_GOSDV</name>
<gene>
    <name evidence="1" type="ORF">Godav_010164</name>
</gene>
<dbReference type="AlphaFoldDB" id="A0A7J8SFJ2"/>
<organism evidence="1 2">
    <name type="scientific">Gossypium davidsonii</name>
    <name type="common">Davidson's cotton</name>
    <name type="synonym">Gossypium klotzschianum subsp. davidsonii</name>
    <dbReference type="NCBI Taxonomy" id="34287"/>
    <lineage>
        <taxon>Eukaryota</taxon>
        <taxon>Viridiplantae</taxon>
        <taxon>Streptophyta</taxon>
        <taxon>Embryophyta</taxon>
        <taxon>Tracheophyta</taxon>
        <taxon>Spermatophyta</taxon>
        <taxon>Magnoliopsida</taxon>
        <taxon>eudicotyledons</taxon>
        <taxon>Gunneridae</taxon>
        <taxon>Pentapetalae</taxon>
        <taxon>rosids</taxon>
        <taxon>malvids</taxon>
        <taxon>Malvales</taxon>
        <taxon>Malvaceae</taxon>
        <taxon>Malvoideae</taxon>
        <taxon>Gossypium</taxon>
    </lineage>
</organism>
<evidence type="ECO:0000313" key="2">
    <source>
        <dbReference type="Proteomes" id="UP000593561"/>
    </source>
</evidence>
<accession>A0A7J8SFJ2</accession>
<proteinExistence type="predicted"/>
<evidence type="ECO:0000313" key="1">
    <source>
        <dbReference type="EMBL" id="MBA0624887.1"/>
    </source>
</evidence>
<keyword evidence="2" id="KW-1185">Reference proteome</keyword>
<sequence>MSGFLATFGNTGSQFFRTSVLKI</sequence>
<reference evidence="1 2" key="1">
    <citation type="journal article" date="2019" name="Genome Biol. Evol.">
        <title>Insights into the evolution of the New World diploid cottons (Gossypium, subgenus Houzingenia) based on genome sequencing.</title>
        <authorList>
            <person name="Grover C.E."/>
            <person name="Arick M.A. 2nd"/>
            <person name="Thrash A."/>
            <person name="Conover J.L."/>
            <person name="Sanders W.S."/>
            <person name="Peterson D.G."/>
            <person name="Frelichowski J.E."/>
            <person name="Scheffler J.A."/>
            <person name="Scheffler B.E."/>
            <person name="Wendel J.F."/>
        </authorList>
    </citation>
    <scope>NUCLEOTIDE SEQUENCE [LARGE SCALE GENOMIC DNA]</scope>
    <source>
        <strain evidence="1">27</strain>
        <tissue evidence="1">Leaf</tissue>
    </source>
</reference>
<dbReference type="Proteomes" id="UP000593561">
    <property type="component" value="Unassembled WGS sequence"/>
</dbReference>